<keyword evidence="3" id="KW-1185">Reference proteome</keyword>
<name>A0A5J5B6I4_9ASTE</name>
<protein>
    <submittedName>
        <fullName evidence="2">Uncharacterized protein</fullName>
    </submittedName>
</protein>
<sequence>MVRGGRAELQPAQLGSGVSARFCTANEDQARRKGNQAERGKTGKGAGRLRKEAWQESYLAGNDFLILRCVKIKSLETYSSSAIALPGF</sequence>
<accession>A0A5J5B6I4</accession>
<gene>
    <name evidence="2" type="ORF">F0562_026851</name>
</gene>
<organism evidence="2 3">
    <name type="scientific">Nyssa sinensis</name>
    <dbReference type="NCBI Taxonomy" id="561372"/>
    <lineage>
        <taxon>Eukaryota</taxon>
        <taxon>Viridiplantae</taxon>
        <taxon>Streptophyta</taxon>
        <taxon>Embryophyta</taxon>
        <taxon>Tracheophyta</taxon>
        <taxon>Spermatophyta</taxon>
        <taxon>Magnoliopsida</taxon>
        <taxon>eudicotyledons</taxon>
        <taxon>Gunneridae</taxon>
        <taxon>Pentapetalae</taxon>
        <taxon>asterids</taxon>
        <taxon>Cornales</taxon>
        <taxon>Nyssaceae</taxon>
        <taxon>Nyssa</taxon>
    </lineage>
</organism>
<feature type="region of interest" description="Disordered" evidence="1">
    <location>
        <begin position="25"/>
        <end position="48"/>
    </location>
</feature>
<proteinExistence type="predicted"/>
<dbReference type="Proteomes" id="UP000325577">
    <property type="component" value="Linkage Group LG15"/>
</dbReference>
<evidence type="ECO:0000313" key="2">
    <source>
        <dbReference type="EMBL" id="KAA8537462.1"/>
    </source>
</evidence>
<reference evidence="2 3" key="1">
    <citation type="submission" date="2019-09" db="EMBL/GenBank/DDBJ databases">
        <title>A chromosome-level genome assembly of the Chinese tupelo Nyssa sinensis.</title>
        <authorList>
            <person name="Yang X."/>
            <person name="Kang M."/>
            <person name="Yang Y."/>
            <person name="Xiong H."/>
            <person name="Wang M."/>
            <person name="Zhang Z."/>
            <person name="Wang Z."/>
            <person name="Wu H."/>
            <person name="Ma T."/>
            <person name="Liu J."/>
            <person name="Xi Z."/>
        </authorList>
    </citation>
    <scope>NUCLEOTIDE SEQUENCE [LARGE SCALE GENOMIC DNA]</scope>
    <source>
        <strain evidence="2">J267</strain>
        <tissue evidence="2">Leaf</tissue>
    </source>
</reference>
<evidence type="ECO:0000313" key="3">
    <source>
        <dbReference type="Proteomes" id="UP000325577"/>
    </source>
</evidence>
<evidence type="ECO:0000256" key="1">
    <source>
        <dbReference type="SAM" id="MobiDB-lite"/>
    </source>
</evidence>
<feature type="compositionally biased region" description="Basic and acidic residues" evidence="1">
    <location>
        <begin position="28"/>
        <end position="41"/>
    </location>
</feature>
<dbReference type="EMBL" id="CM018038">
    <property type="protein sequence ID" value="KAA8537462.1"/>
    <property type="molecule type" value="Genomic_DNA"/>
</dbReference>
<dbReference type="AlphaFoldDB" id="A0A5J5B6I4"/>